<sequence length="1029" mass="116100">MDSPDNEGVNFISEEIKMYPKPLPATQSTIDIQDNDTASIEPDQSEYNNIWPDLEDFIQNSESSLPQIAEKLHISIDDADKKNVVNENDENDVSKIEEDEYIQVENTENTENAENAKKAENVQNIENTENVENTENAYELIPVEATNKSTQIETSYESSQLETTKNPINVETTDEPIHVIERTQTQDSELSDYEDDSQGLNDVIPMDRIIYSNQIRDSLQRQNIYYSDMANLFSTIEFAKVKPESDEEVTTAVNIHPVIRRSLRTKAKTSYNYPRYSYPSSKRSKNRRRKPKTQSISHSTTENEADVDEKTKTSNDNNEDLDIPIHKSTPISSDYEDNHRNNDVHSVNTENNNINERSDTHVKHDLRSRRIVRNDEPDNATFVDDTRTENLKSKSSKSLPKRITKRVNTSKSTPIRKRAGRKLTSARKKNNDPEWRPNEVDYESDSETRKNRKISSNAPKGQRPASKSNVHSKPPSTSKNDVKRVNPPLSTNIAKSRKRALSLAESAPTSVKKRSSSNVTKPSQRKTKQQNKTKPQIADSLVESTKGQRTQKGQSIRGGKSRLTTKNKQQTIPKEPLEDNLMEFENERQVSMDESIIQETSENIFADIPDMNEDGKGSNKQEIQAAPSKPKKITSAKGKRGQGRNRGKGKTRSVNVSSSSTNNSKIIDVESDVTENNLSLSVNESEPLVDEQSEIIETPKNKDKKGKKAKRGSRGKGKAKSIGSNEGEEYEQAIYEQPILPLFDSNVVALSAENPMALQKAVQVLANENYDILETSRTSVDLSPKDEITSVFTKPINRISRSTSFTNATLPELQPSSSTTLWTNDHWYQLKNLYEETKNRFVRDGKNGVGNEEVYREVIAKFFAKDDNNKIFGEIIALEAAEQERQSGNTPRRGSIGSNNSKGSRISVARYNTAYYNLHDTPYSKRRHDELNLETEDEEELIHPVQRLRRSVSLSGSGTMTPQLDITSVSNSSTISRFFRGLFSRDSSSHTAPVSEIDGPGPMNIDGEENEDEIVLSPTPVRSRSWLWG</sequence>
<organism evidence="2 3">
    <name type="scientific">Diversispora eburnea</name>
    <dbReference type="NCBI Taxonomy" id="1213867"/>
    <lineage>
        <taxon>Eukaryota</taxon>
        <taxon>Fungi</taxon>
        <taxon>Fungi incertae sedis</taxon>
        <taxon>Mucoromycota</taxon>
        <taxon>Glomeromycotina</taxon>
        <taxon>Glomeromycetes</taxon>
        <taxon>Diversisporales</taxon>
        <taxon>Diversisporaceae</taxon>
        <taxon>Diversispora</taxon>
    </lineage>
</organism>
<proteinExistence type="predicted"/>
<feature type="compositionally biased region" description="Polar residues" evidence="1">
    <location>
        <begin position="344"/>
        <end position="355"/>
    </location>
</feature>
<keyword evidence="3" id="KW-1185">Reference proteome</keyword>
<evidence type="ECO:0000313" key="2">
    <source>
        <dbReference type="EMBL" id="CAG8496354.1"/>
    </source>
</evidence>
<feature type="compositionally biased region" description="Basic residues" evidence="1">
    <location>
        <begin position="414"/>
        <end position="428"/>
    </location>
</feature>
<reference evidence="2" key="1">
    <citation type="submission" date="2021-06" db="EMBL/GenBank/DDBJ databases">
        <authorList>
            <person name="Kallberg Y."/>
            <person name="Tangrot J."/>
            <person name="Rosling A."/>
        </authorList>
    </citation>
    <scope>NUCLEOTIDE SEQUENCE</scope>
    <source>
        <strain evidence="2">AZ414A</strain>
    </source>
</reference>
<name>A0A9N9EYD4_9GLOM</name>
<feature type="region of interest" description="Disordered" evidence="1">
    <location>
        <begin position="106"/>
        <end position="136"/>
    </location>
</feature>
<feature type="compositionally biased region" description="Low complexity" evidence="1">
    <location>
        <begin position="270"/>
        <end position="281"/>
    </location>
</feature>
<feature type="compositionally biased region" description="Basic residues" evidence="1">
    <location>
        <begin position="702"/>
        <end position="719"/>
    </location>
</feature>
<feature type="compositionally biased region" description="Basic residues" evidence="1">
    <location>
        <begin position="282"/>
        <end position="292"/>
    </location>
</feature>
<evidence type="ECO:0000313" key="3">
    <source>
        <dbReference type="Proteomes" id="UP000789706"/>
    </source>
</evidence>
<feature type="compositionally biased region" description="Polar residues" evidence="1">
    <location>
        <begin position="293"/>
        <end position="302"/>
    </location>
</feature>
<feature type="compositionally biased region" description="Low complexity" evidence="1">
    <location>
        <begin position="121"/>
        <end position="136"/>
    </location>
</feature>
<feature type="region of interest" description="Disordered" evidence="1">
    <location>
        <begin position="608"/>
        <end position="728"/>
    </location>
</feature>
<dbReference type="OrthoDB" id="2424072at2759"/>
<feature type="compositionally biased region" description="Polar residues" evidence="1">
    <location>
        <begin position="674"/>
        <end position="684"/>
    </location>
</feature>
<dbReference type="EMBL" id="CAJVPK010000337">
    <property type="protein sequence ID" value="CAG8496354.1"/>
    <property type="molecule type" value="Genomic_DNA"/>
</dbReference>
<feature type="compositionally biased region" description="Basic residues" evidence="1">
    <location>
        <begin position="629"/>
        <end position="651"/>
    </location>
</feature>
<feature type="region of interest" description="Disordered" evidence="1">
    <location>
        <begin position="883"/>
        <end position="903"/>
    </location>
</feature>
<comment type="caution">
    <text evidence="2">The sequence shown here is derived from an EMBL/GenBank/DDBJ whole genome shotgun (WGS) entry which is preliminary data.</text>
</comment>
<feature type="compositionally biased region" description="Low complexity" evidence="1">
    <location>
        <begin position="652"/>
        <end position="664"/>
    </location>
</feature>
<feature type="compositionally biased region" description="Polar residues" evidence="1">
    <location>
        <begin position="454"/>
        <end position="479"/>
    </location>
</feature>
<feature type="region of interest" description="Disordered" evidence="1">
    <location>
        <begin position="987"/>
        <end position="1012"/>
    </location>
</feature>
<feature type="compositionally biased region" description="Polar residues" evidence="1">
    <location>
        <begin position="542"/>
        <end position="554"/>
    </location>
</feature>
<feature type="compositionally biased region" description="Basic and acidic residues" evidence="1">
    <location>
        <begin position="429"/>
        <end position="439"/>
    </location>
</feature>
<feature type="region of interest" description="Disordered" evidence="1">
    <location>
        <begin position="378"/>
        <end position="580"/>
    </location>
</feature>
<accession>A0A9N9EYD4</accession>
<gene>
    <name evidence="2" type="ORF">DEBURN_LOCUS4441</name>
</gene>
<protein>
    <submittedName>
        <fullName evidence="2">11998_t:CDS:1</fullName>
    </submittedName>
</protein>
<evidence type="ECO:0000256" key="1">
    <source>
        <dbReference type="SAM" id="MobiDB-lite"/>
    </source>
</evidence>
<feature type="region of interest" description="Disordered" evidence="1">
    <location>
        <begin position="270"/>
        <end position="359"/>
    </location>
</feature>
<dbReference type="Proteomes" id="UP000789706">
    <property type="component" value="Unassembled WGS sequence"/>
</dbReference>
<feature type="compositionally biased region" description="Polar residues" evidence="1">
    <location>
        <begin position="886"/>
        <end position="903"/>
    </location>
</feature>
<dbReference type="AlphaFoldDB" id="A0A9N9EYD4"/>